<keyword evidence="2" id="KW-1185">Reference proteome</keyword>
<dbReference type="EMBL" id="FQXK01000013">
    <property type="protein sequence ID" value="SHI15695.1"/>
    <property type="molecule type" value="Genomic_DNA"/>
</dbReference>
<name>A0A1M5YUL6_BUTFI</name>
<dbReference type="AlphaFoldDB" id="A0A1M5YUL6"/>
<proteinExistence type="predicted"/>
<evidence type="ECO:0000313" key="1">
    <source>
        <dbReference type="EMBL" id="SHI15695.1"/>
    </source>
</evidence>
<dbReference type="Proteomes" id="UP000184278">
    <property type="component" value="Unassembled WGS sequence"/>
</dbReference>
<protein>
    <submittedName>
        <fullName evidence="1">Uncharacterized protein</fullName>
    </submittedName>
</protein>
<sequence length="68" mass="7781">MVNWKTLNIGNVENSILSKYHPNDEVEMLKLSYSIEKHLASQKRKIACAYLCVTSKNNANNINNKEIT</sequence>
<organism evidence="1 2">
    <name type="scientific">Butyrivibrio fibrisolvens DSM 3071</name>
    <dbReference type="NCBI Taxonomy" id="1121131"/>
    <lineage>
        <taxon>Bacteria</taxon>
        <taxon>Bacillati</taxon>
        <taxon>Bacillota</taxon>
        <taxon>Clostridia</taxon>
        <taxon>Lachnospirales</taxon>
        <taxon>Lachnospiraceae</taxon>
        <taxon>Butyrivibrio</taxon>
    </lineage>
</organism>
<gene>
    <name evidence="1" type="ORF">SAMN02745229_01733</name>
</gene>
<accession>A0A1M5YUL6</accession>
<evidence type="ECO:0000313" key="2">
    <source>
        <dbReference type="Proteomes" id="UP000184278"/>
    </source>
</evidence>
<reference evidence="2" key="1">
    <citation type="submission" date="2016-11" db="EMBL/GenBank/DDBJ databases">
        <authorList>
            <person name="Varghese N."/>
            <person name="Submissions S."/>
        </authorList>
    </citation>
    <scope>NUCLEOTIDE SEQUENCE [LARGE SCALE GENOMIC DNA]</scope>
    <source>
        <strain evidence="2">DSM 3071</strain>
    </source>
</reference>